<dbReference type="EMBL" id="BMWE01000007">
    <property type="protein sequence ID" value="GGY19477.1"/>
    <property type="molecule type" value="Genomic_DNA"/>
</dbReference>
<sequence>MAHAAPASRKVTRELPQRPAQRRTPDVFSARTHAVARVAVPVVLGLIYGYWAAANRRYGGPVTGWNLLFGFVTALVFAVLFAAVWQFGPRLPRELHAALWFAFTGCAAGFLISQSGLSVLWSMWLGLAVGAGVLAIMFYRYYTHEDAAGRRIG</sequence>
<reference evidence="4" key="1">
    <citation type="journal article" date="2019" name="Int. J. Syst. Evol. Microbiol.">
        <title>The Global Catalogue of Microorganisms (GCM) 10K type strain sequencing project: providing services to taxonomists for standard genome sequencing and annotation.</title>
        <authorList>
            <consortium name="The Broad Institute Genomics Platform"/>
            <consortium name="The Broad Institute Genome Sequencing Center for Infectious Disease"/>
            <person name="Wu L."/>
            <person name="Ma J."/>
        </authorList>
    </citation>
    <scope>NUCLEOTIDE SEQUENCE [LARGE SCALE GENOMIC DNA]</scope>
    <source>
        <strain evidence="4">JCM 4957</strain>
    </source>
</reference>
<comment type="caution">
    <text evidence="3">The sequence shown here is derived from an EMBL/GenBank/DDBJ whole genome shotgun (WGS) entry which is preliminary data.</text>
</comment>
<name>A0ABQ2ZNK2_9ACTN</name>
<keyword evidence="2" id="KW-0472">Membrane</keyword>
<feature type="transmembrane region" description="Helical" evidence="2">
    <location>
        <begin position="97"/>
        <end position="117"/>
    </location>
</feature>
<accession>A0ABQ2ZNK2</accession>
<evidence type="ECO:0000313" key="4">
    <source>
        <dbReference type="Proteomes" id="UP000653308"/>
    </source>
</evidence>
<evidence type="ECO:0000256" key="1">
    <source>
        <dbReference type="SAM" id="MobiDB-lite"/>
    </source>
</evidence>
<feature type="transmembrane region" description="Helical" evidence="2">
    <location>
        <begin position="34"/>
        <end position="53"/>
    </location>
</feature>
<evidence type="ECO:0008006" key="5">
    <source>
        <dbReference type="Google" id="ProtNLM"/>
    </source>
</evidence>
<dbReference type="Proteomes" id="UP000653308">
    <property type="component" value="Unassembled WGS sequence"/>
</dbReference>
<evidence type="ECO:0000313" key="3">
    <source>
        <dbReference type="EMBL" id="GGY19477.1"/>
    </source>
</evidence>
<feature type="region of interest" description="Disordered" evidence="1">
    <location>
        <begin position="1"/>
        <end position="26"/>
    </location>
</feature>
<evidence type="ECO:0000256" key="2">
    <source>
        <dbReference type="SAM" id="Phobius"/>
    </source>
</evidence>
<feature type="transmembrane region" description="Helical" evidence="2">
    <location>
        <begin position="123"/>
        <end position="142"/>
    </location>
</feature>
<keyword evidence="2" id="KW-0812">Transmembrane</keyword>
<keyword evidence="2" id="KW-1133">Transmembrane helix</keyword>
<feature type="transmembrane region" description="Helical" evidence="2">
    <location>
        <begin position="65"/>
        <end position="85"/>
    </location>
</feature>
<proteinExistence type="predicted"/>
<gene>
    <name evidence="3" type="ORF">GCM10010384_27290</name>
</gene>
<keyword evidence="4" id="KW-1185">Reference proteome</keyword>
<organism evidence="3 4">
    <name type="scientific">Streptomyces djakartensis</name>
    <dbReference type="NCBI Taxonomy" id="68193"/>
    <lineage>
        <taxon>Bacteria</taxon>
        <taxon>Bacillati</taxon>
        <taxon>Actinomycetota</taxon>
        <taxon>Actinomycetes</taxon>
        <taxon>Kitasatosporales</taxon>
        <taxon>Streptomycetaceae</taxon>
        <taxon>Streptomyces</taxon>
    </lineage>
</organism>
<dbReference type="RefSeq" id="WP_190198056.1">
    <property type="nucleotide sequence ID" value="NZ_BMWE01000007.1"/>
</dbReference>
<protein>
    <recommendedName>
        <fullName evidence="5">Integral membrane protein</fullName>
    </recommendedName>
</protein>